<dbReference type="OrthoDB" id="7328956at2"/>
<evidence type="ECO:0000313" key="2">
    <source>
        <dbReference type="EMBL" id="RHW17362.1"/>
    </source>
</evidence>
<feature type="transmembrane region" description="Helical" evidence="1">
    <location>
        <begin position="128"/>
        <end position="149"/>
    </location>
</feature>
<keyword evidence="1" id="KW-0472">Membrane</keyword>
<name>A0A396RPZ7_9SPHN</name>
<dbReference type="PANTHER" id="PTHR34219:SF3">
    <property type="entry name" value="BLL7967 PROTEIN"/>
    <property type="match status" value="1"/>
</dbReference>
<dbReference type="Pfam" id="PF03929">
    <property type="entry name" value="PepSY_TM"/>
    <property type="match status" value="1"/>
</dbReference>
<protein>
    <submittedName>
        <fullName evidence="2">PepSY domain-containing protein</fullName>
    </submittedName>
</protein>
<feature type="transmembrane region" description="Helical" evidence="1">
    <location>
        <begin position="176"/>
        <end position="196"/>
    </location>
</feature>
<gene>
    <name evidence="2" type="ORF">D1610_10315</name>
</gene>
<keyword evidence="1" id="KW-1133">Transmembrane helix</keyword>
<dbReference type="PANTHER" id="PTHR34219">
    <property type="entry name" value="IRON-REGULATED INNER MEMBRANE PROTEIN-RELATED"/>
    <property type="match status" value="1"/>
</dbReference>
<dbReference type="InterPro" id="IPR005625">
    <property type="entry name" value="PepSY-ass_TM"/>
</dbReference>
<keyword evidence="1" id="KW-0812">Transmembrane</keyword>
<comment type="caution">
    <text evidence="2">The sequence shown here is derived from an EMBL/GenBank/DDBJ whole genome shotgun (WGS) entry which is preliminary data.</text>
</comment>
<dbReference type="RefSeq" id="WP_118864110.1">
    <property type="nucleotide sequence ID" value="NZ_QWLV01000004.1"/>
</dbReference>
<evidence type="ECO:0000256" key="1">
    <source>
        <dbReference type="SAM" id="Phobius"/>
    </source>
</evidence>
<dbReference type="Proteomes" id="UP000266693">
    <property type="component" value="Unassembled WGS sequence"/>
</dbReference>
<organism evidence="2 3">
    <name type="scientific">Sphingomonas gilva</name>
    <dbReference type="NCBI Taxonomy" id="2305907"/>
    <lineage>
        <taxon>Bacteria</taxon>
        <taxon>Pseudomonadati</taxon>
        <taxon>Pseudomonadota</taxon>
        <taxon>Alphaproteobacteria</taxon>
        <taxon>Sphingomonadales</taxon>
        <taxon>Sphingomonadaceae</taxon>
        <taxon>Sphingomonas</taxon>
    </lineage>
</organism>
<dbReference type="AlphaFoldDB" id="A0A396RPZ7"/>
<reference evidence="2 3" key="1">
    <citation type="submission" date="2018-08" db="EMBL/GenBank/DDBJ databases">
        <title>The multiple taxonomic identification of Sphingomonas gilva.</title>
        <authorList>
            <person name="Zhu D."/>
            <person name="Zheng S."/>
        </authorList>
    </citation>
    <scope>NUCLEOTIDE SEQUENCE [LARGE SCALE GENOMIC DNA]</scope>
    <source>
        <strain evidence="2 3">ZDH117</strain>
    </source>
</reference>
<evidence type="ECO:0000313" key="3">
    <source>
        <dbReference type="Proteomes" id="UP000266693"/>
    </source>
</evidence>
<proteinExistence type="predicted"/>
<accession>A0A396RPZ7</accession>
<sequence length="362" mass="39841">MRLLDLIHRWTGGVIGLLLALMGLSGAVLVHKDAWVSLPGAEAAQQQSTAAIVAQVEQLMADPADRPQSILFATSDFGLSRLTYPEGAGGYADQAGRIVTRWDGKWDRPEVWLFDFHHHLFSGDTGEIVAGIAGLAGLGFVITGVILWWRTRRTFKLRPWPKRMSRPAILMHHRDLGVVAAPLLLISLVTGTMLALEPVRNALLSPLSSPAEMKMALLPPEVEGAPLAADLDWAGMIREARRLYPDAEIRILSLPRQPGGLISLRTRQPAEWLPNGRTTLYFAPDSGRLIEARDAFALPLGWRVFNYAYPLHAAKVGGLPYRLVMTLSGLALAMLGSFAVWSFWFRRPRSRARAPARVVAAE</sequence>
<dbReference type="EMBL" id="QWLV01000004">
    <property type="protein sequence ID" value="RHW17362.1"/>
    <property type="molecule type" value="Genomic_DNA"/>
</dbReference>
<keyword evidence="3" id="KW-1185">Reference proteome</keyword>
<feature type="transmembrane region" description="Helical" evidence="1">
    <location>
        <begin position="12"/>
        <end position="30"/>
    </location>
</feature>
<feature type="transmembrane region" description="Helical" evidence="1">
    <location>
        <begin position="323"/>
        <end position="345"/>
    </location>
</feature>